<evidence type="ECO:0000256" key="3">
    <source>
        <dbReference type="HAMAP-Rule" id="MF_01590"/>
    </source>
</evidence>
<keyword evidence="1 3" id="KW-0808">Transferase</keyword>
<dbReference type="Gene3D" id="3.40.50.150">
    <property type="entry name" value="Vaccinia Virus protein VP39"/>
    <property type="match status" value="1"/>
</dbReference>
<protein>
    <recommendedName>
        <fullName evidence="3">tRNA U34 carboxymethyltransferase</fullName>
        <ecNumber evidence="3">2.5.1.-</ecNumber>
    </recommendedName>
</protein>
<accession>A0AAV3TW96</accession>
<dbReference type="Pfam" id="PF08003">
    <property type="entry name" value="Methyltransf_9"/>
    <property type="match status" value="1"/>
</dbReference>
<evidence type="ECO:0000256" key="2">
    <source>
        <dbReference type="ARBA" id="ARBA00022694"/>
    </source>
</evidence>
<dbReference type="InterPro" id="IPR027555">
    <property type="entry name" value="Mo5U34_MeTrfas-like"/>
</dbReference>
<feature type="binding site" evidence="3">
    <location>
        <position position="197"/>
    </location>
    <ligand>
        <name>carboxy-S-adenosyl-L-methionine</name>
        <dbReference type="ChEBI" id="CHEBI:134278"/>
    </ligand>
</feature>
<comment type="similarity">
    <text evidence="3">Belongs to the class I-like SAM-binding methyltransferase superfamily. CmoB family.</text>
</comment>
<feature type="binding site" evidence="3">
    <location>
        <position position="201"/>
    </location>
    <ligand>
        <name>carboxy-S-adenosyl-L-methionine</name>
        <dbReference type="ChEBI" id="CHEBI:134278"/>
    </ligand>
</feature>
<dbReference type="NCBIfam" id="NF011650">
    <property type="entry name" value="PRK15068.1"/>
    <property type="match status" value="1"/>
</dbReference>
<dbReference type="NCBIfam" id="TIGR00452">
    <property type="entry name" value="tRNA 5-methoxyuridine(34)/uridine 5-oxyacetic acid(34) synthase CmoB"/>
    <property type="match status" value="1"/>
</dbReference>
<gene>
    <name evidence="3 4" type="primary">cmoB</name>
    <name evidence="4" type="ORF">GCM10025791_00910</name>
</gene>
<dbReference type="Proteomes" id="UP001409585">
    <property type="component" value="Unassembled WGS sequence"/>
</dbReference>
<dbReference type="HAMAP" id="MF_01590">
    <property type="entry name" value="tRNA_carboxymethyltr_CmoB"/>
    <property type="match status" value="1"/>
</dbReference>
<evidence type="ECO:0000256" key="1">
    <source>
        <dbReference type="ARBA" id="ARBA00022679"/>
    </source>
</evidence>
<dbReference type="InterPro" id="IPR029063">
    <property type="entry name" value="SAM-dependent_MTases_sf"/>
</dbReference>
<feature type="binding site" evidence="3">
    <location>
        <position position="92"/>
    </location>
    <ligand>
        <name>carboxy-S-adenosyl-L-methionine</name>
        <dbReference type="ChEBI" id="CHEBI:134278"/>
    </ligand>
</feature>
<dbReference type="SUPFAM" id="SSF53335">
    <property type="entry name" value="S-adenosyl-L-methionine-dependent methyltransferases"/>
    <property type="match status" value="1"/>
</dbReference>
<feature type="binding site" evidence="3">
    <location>
        <position position="106"/>
    </location>
    <ligand>
        <name>carboxy-S-adenosyl-L-methionine</name>
        <dbReference type="ChEBI" id="CHEBI:134278"/>
    </ligand>
</feature>
<sequence length="323" mass="36533">MIEYYQDLIENLKGTNLAAWAERIPAQISDGLSTKRFGDLPAWISALEQLPAPVTKTIELKDRVEIGAPGDASVATLKSMEDALRALIPWRKGPYTVHGIHIDTEWRSDWKWHRLIDHIAPLHDRTVLDVGCGNGYHCWRALGAGAKRVIGIDPSPRFIVQFAMMKKLIGAAPVHVLPVTMEQVPANLQAFDTTFSMGVLYHRRSPFDHLKELKETLTLGGELVLETLVVDGPEGHVLVPKKRYAMMNNVWFLPSCATLHIWLEKIGFKKVKLIDVNETTLEEQRSTQWMKFHSLEQFLDPNDRGKTIEGYPRPKRAVFTAEA</sequence>
<dbReference type="GO" id="GO:0002098">
    <property type="term" value="P:tRNA wobble uridine modification"/>
    <property type="evidence" value="ECO:0007669"/>
    <property type="project" value="InterPro"/>
</dbReference>
<proteinExistence type="inferred from homology"/>
<comment type="function">
    <text evidence="3">Catalyzes carboxymethyl transfer from carboxy-S-adenosyl-L-methionine (Cx-SAM) to 5-hydroxyuridine (ho5U) to form 5-carboxymethoxyuridine (cmo5U) at position 34 in tRNAs.</text>
</comment>
<keyword evidence="2 3" id="KW-0819">tRNA processing</keyword>
<reference evidence="5" key="1">
    <citation type="journal article" date="2019" name="Int. J. Syst. Evol. Microbiol.">
        <title>The Global Catalogue of Microorganisms (GCM) 10K type strain sequencing project: providing services to taxonomists for standard genome sequencing and annotation.</title>
        <authorList>
            <consortium name="The Broad Institute Genomics Platform"/>
            <consortium name="The Broad Institute Genome Sequencing Center for Infectious Disease"/>
            <person name="Wu L."/>
            <person name="Ma J."/>
        </authorList>
    </citation>
    <scope>NUCLEOTIDE SEQUENCE [LARGE SCALE GENOMIC DNA]</scope>
    <source>
        <strain evidence="5">JCM 19134</strain>
    </source>
</reference>
<dbReference type="CDD" id="cd02440">
    <property type="entry name" value="AdoMet_MTases"/>
    <property type="match status" value="1"/>
</dbReference>
<dbReference type="PANTHER" id="PTHR43464:SF95">
    <property type="entry name" value="TRNA U34 CARBOXYMETHYLTRANSFERASE"/>
    <property type="match status" value="1"/>
</dbReference>
<dbReference type="InterPro" id="IPR010017">
    <property type="entry name" value="CmoB"/>
</dbReference>
<feature type="binding site" evidence="3">
    <location>
        <begin position="181"/>
        <end position="182"/>
    </location>
    <ligand>
        <name>carboxy-S-adenosyl-L-methionine</name>
        <dbReference type="ChEBI" id="CHEBI:134278"/>
    </ligand>
</feature>
<dbReference type="PANTHER" id="PTHR43464">
    <property type="entry name" value="METHYLTRANSFERASE"/>
    <property type="match status" value="1"/>
</dbReference>
<comment type="catalytic activity">
    <reaction evidence="3">
        <text>carboxy-S-adenosyl-L-methionine + 5-hydroxyuridine(34) in tRNA = 5-carboxymethoxyuridine(34) in tRNA + S-adenosyl-L-homocysteine + H(+)</text>
        <dbReference type="Rhea" id="RHEA:52848"/>
        <dbReference type="Rhea" id="RHEA-COMP:13381"/>
        <dbReference type="Rhea" id="RHEA-COMP:13383"/>
        <dbReference type="ChEBI" id="CHEBI:15378"/>
        <dbReference type="ChEBI" id="CHEBI:57856"/>
        <dbReference type="ChEBI" id="CHEBI:134278"/>
        <dbReference type="ChEBI" id="CHEBI:136877"/>
        <dbReference type="ChEBI" id="CHEBI:136879"/>
    </reaction>
</comment>
<dbReference type="GO" id="GO:0008168">
    <property type="term" value="F:methyltransferase activity"/>
    <property type="evidence" value="ECO:0007669"/>
    <property type="project" value="TreeGrafter"/>
</dbReference>
<keyword evidence="5" id="KW-1185">Reference proteome</keyword>
<dbReference type="AlphaFoldDB" id="A0AAV3TW96"/>
<feature type="binding site" evidence="3">
    <location>
        <begin position="153"/>
        <end position="155"/>
    </location>
    <ligand>
        <name>carboxy-S-adenosyl-L-methionine</name>
        <dbReference type="ChEBI" id="CHEBI:134278"/>
    </ligand>
</feature>
<dbReference type="EC" id="2.5.1.-" evidence="3"/>
<comment type="subunit">
    <text evidence="3">Homotetramer.</text>
</comment>
<name>A0AAV3TW96_9ALTE</name>
<organism evidence="4 5">
    <name type="scientific">Halioxenophilus aromaticivorans</name>
    <dbReference type="NCBI Taxonomy" id="1306992"/>
    <lineage>
        <taxon>Bacteria</taxon>
        <taxon>Pseudomonadati</taxon>
        <taxon>Pseudomonadota</taxon>
        <taxon>Gammaproteobacteria</taxon>
        <taxon>Alteromonadales</taxon>
        <taxon>Alteromonadaceae</taxon>
        <taxon>Halioxenophilus</taxon>
    </lineage>
</organism>
<comment type="caution">
    <text evidence="4">The sequence shown here is derived from an EMBL/GenBank/DDBJ whole genome shotgun (WGS) entry which is preliminary data.</text>
</comment>
<evidence type="ECO:0000313" key="5">
    <source>
        <dbReference type="Proteomes" id="UP001409585"/>
    </source>
</evidence>
<feature type="binding site" evidence="3">
    <location>
        <position position="111"/>
    </location>
    <ligand>
        <name>carboxy-S-adenosyl-L-methionine</name>
        <dbReference type="ChEBI" id="CHEBI:134278"/>
    </ligand>
</feature>
<dbReference type="EMBL" id="BAABLX010000001">
    <property type="protein sequence ID" value="GAA4929076.1"/>
    <property type="molecule type" value="Genomic_DNA"/>
</dbReference>
<dbReference type="GO" id="GO:0016765">
    <property type="term" value="F:transferase activity, transferring alkyl or aryl (other than methyl) groups"/>
    <property type="evidence" value="ECO:0007669"/>
    <property type="project" value="UniProtKB-UniRule"/>
</dbReference>
<feature type="binding site" evidence="3">
    <location>
        <position position="316"/>
    </location>
    <ligand>
        <name>carboxy-S-adenosyl-L-methionine</name>
        <dbReference type="ChEBI" id="CHEBI:134278"/>
    </ligand>
</feature>
<evidence type="ECO:0000313" key="4">
    <source>
        <dbReference type="EMBL" id="GAA4929076.1"/>
    </source>
</evidence>
<feature type="binding site" evidence="3">
    <location>
        <position position="131"/>
    </location>
    <ligand>
        <name>carboxy-S-adenosyl-L-methionine</name>
        <dbReference type="ChEBI" id="CHEBI:134278"/>
    </ligand>
</feature>